<sequence length="395" mass="44262">MTPGHAKKLVNTYGGKRRSQGHIQPEDSVDDLDCVFKEIYSCMLFIQLQEQSFKAANNLITSLTFMLQQAHKLHSAAFANIMNVLAHIKENHNTKAAMEVGRKFPITGNVFKLVLDSDDAIVVLDSPNKLENILHLGPFTSSNEFQQGFMRRTEQSGLQDKGVQQVQSDCYKGAVGNQIGILATYPLGPELMFAALALFPLICIQQGVGYIFLVGAAVTYCCASGNCSKPNLLCIQGSNSTLSSCKLMSIRYYFLHSGLQKRDLFFGDPQQTYTHLASKADPFLVNVLLEAKRRYRVILVHNGVKKFSILWHRSWMNPQYHYTLQGYNTLCFEQSIFLTLWIMLRLATGAVIAIEAIYTILPSTQTHPESPCSEDGLIFVRLILFNYNPISPSML</sequence>
<reference evidence="2" key="1">
    <citation type="submission" date="2023-06" db="EMBL/GenBank/DDBJ databases">
        <authorList>
            <consortium name="Lawrence Berkeley National Laboratory"/>
            <person name="Ahrendt S."/>
            <person name="Sahu N."/>
            <person name="Indic B."/>
            <person name="Wong-Bajracharya J."/>
            <person name="Merenyi Z."/>
            <person name="Ke H.-M."/>
            <person name="Monk M."/>
            <person name="Kocsube S."/>
            <person name="Drula E."/>
            <person name="Lipzen A."/>
            <person name="Balint B."/>
            <person name="Henrissat B."/>
            <person name="Andreopoulos B."/>
            <person name="Martin F.M."/>
            <person name="Harder C.B."/>
            <person name="Rigling D."/>
            <person name="Ford K.L."/>
            <person name="Foster G.D."/>
            <person name="Pangilinan J."/>
            <person name="Papanicolaou A."/>
            <person name="Barry K."/>
            <person name="LaButti K."/>
            <person name="Viragh M."/>
            <person name="Koriabine M."/>
            <person name="Yan M."/>
            <person name="Riley R."/>
            <person name="Champramary S."/>
            <person name="Plett K.L."/>
            <person name="Tsai I.J."/>
            <person name="Slot J."/>
            <person name="Sipos G."/>
            <person name="Plett J."/>
            <person name="Nagy L.G."/>
            <person name="Grigoriev I.V."/>
        </authorList>
    </citation>
    <scope>NUCLEOTIDE SEQUENCE</scope>
    <source>
        <strain evidence="2">HWK02</strain>
    </source>
</reference>
<evidence type="ECO:0000256" key="1">
    <source>
        <dbReference type="SAM" id="Phobius"/>
    </source>
</evidence>
<keyword evidence="1" id="KW-0812">Transmembrane</keyword>
<proteinExistence type="predicted"/>
<accession>A0AA39Q6X8</accession>
<keyword evidence="1" id="KW-0472">Membrane</keyword>
<feature type="transmembrane region" description="Helical" evidence="1">
    <location>
        <begin position="338"/>
        <end position="361"/>
    </location>
</feature>
<protein>
    <submittedName>
        <fullName evidence="2">Uncharacterized protein</fullName>
    </submittedName>
</protein>
<dbReference type="AlphaFoldDB" id="A0AA39Q6X8"/>
<evidence type="ECO:0000313" key="3">
    <source>
        <dbReference type="Proteomes" id="UP001175228"/>
    </source>
</evidence>
<dbReference type="EMBL" id="JAUEPU010000013">
    <property type="protein sequence ID" value="KAK0497146.1"/>
    <property type="molecule type" value="Genomic_DNA"/>
</dbReference>
<comment type="caution">
    <text evidence="2">The sequence shown here is derived from an EMBL/GenBank/DDBJ whole genome shotgun (WGS) entry which is preliminary data.</text>
</comment>
<organism evidence="2 3">
    <name type="scientific">Armillaria luteobubalina</name>
    <dbReference type="NCBI Taxonomy" id="153913"/>
    <lineage>
        <taxon>Eukaryota</taxon>
        <taxon>Fungi</taxon>
        <taxon>Dikarya</taxon>
        <taxon>Basidiomycota</taxon>
        <taxon>Agaricomycotina</taxon>
        <taxon>Agaricomycetes</taxon>
        <taxon>Agaricomycetidae</taxon>
        <taxon>Agaricales</taxon>
        <taxon>Marasmiineae</taxon>
        <taxon>Physalacriaceae</taxon>
        <taxon>Armillaria</taxon>
    </lineage>
</organism>
<evidence type="ECO:0000313" key="2">
    <source>
        <dbReference type="EMBL" id="KAK0497146.1"/>
    </source>
</evidence>
<keyword evidence="1" id="KW-1133">Transmembrane helix</keyword>
<dbReference type="Proteomes" id="UP001175228">
    <property type="component" value="Unassembled WGS sequence"/>
</dbReference>
<name>A0AA39Q6X8_9AGAR</name>
<gene>
    <name evidence="2" type="ORF">EDD18DRAFT_1104600</name>
</gene>
<keyword evidence="3" id="KW-1185">Reference proteome</keyword>